<dbReference type="SUPFAM" id="SSF161098">
    <property type="entry name" value="MetI-like"/>
    <property type="match status" value="1"/>
</dbReference>
<comment type="caution">
    <text evidence="9">The sequence shown here is derived from an EMBL/GenBank/DDBJ whole genome shotgun (WGS) entry which is preliminary data.</text>
</comment>
<feature type="transmembrane region" description="Helical" evidence="7">
    <location>
        <begin position="310"/>
        <end position="333"/>
    </location>
</feature>
<dbReference type="EMBL" id="NEVM01000002">
    <property type="protein sequence ID" value="OZI34841.1"/>
    <property type="molecule type" value="Genomic_DNA"/>
</dbReference>
<dbReference type="Proteomes" id="UP000216020">
    <property type="component" value="Unassembled WGS sequence"/>
</dbReference>
<evidence type="ECO:0000256" key="7">
    <source>
        <dbReference type="RuleBase" id="RU363032"/>
    </source>
</evidence>
<feature type="transmembrane region" description="Helical" evidence="7">
    <location>
        <begin position="118"/>
        <end position="140"/>
    </location>
</feature>
<evidence type="ECO:0000256" key="4">
    <source>
        <dbReference type="ARBA" id="ARBA00022692"/>
    </source>
</evidence>
<comment type="similarity">
    <text evidence="7">Belongs to the binding-protein-dependent transport system permease family.</text>
</comment>
<dbReference type="GO" id="GO:0005886">
    <property type="term" value="C:plasma membrane"/>
    <property type="evidence" value="ECO:0007669"/>
    <property type="project" value="UniProtKB-SubCell"/>
</dbReference>
<dbReference type="PANTHER" id="PTHR43163:SF9">
    <property type="entry name" value="ABC TRANSPORTER PERMEASE PROTEIN"/>
    <property type="match status" value="1"/>
</dbReference>
<dbReference type="AlphaFoldDB" id="A0A261SCP2"/>
<proteinExistence type="inferred from homology"/>
<feature type="transmembrane region" description="Helical" evidence="7">
    <location>
        <begin position="160"/>
        <end position="186"/>
    </location>
</feature>
<evidence type="ECO:0000313" key="10">
    <source>
        <dbReference type="Proteomes" id="UP000216020"/>
    </source>
</evidence>
<evidence type="ECO:0000256" key="5">
    <source>
        <dbReference type="ARBA" id="ARBA00022989"/>
    </source>
</evidence>
<evidence type="ECO:0000256" key="2">
    <source>
        <dbReference type="ARBA" id="ARBA00022448"/>
    </source>
</evidence>
<dbReference type="PROSITE" id="PS50928">
    <property type="entry name" value="ABC_TM1"/>
    <property type="match status" value="1"/>
</dbReference>
<dbReference type="Pfam" id="PF19300">
    <property type="entry name" value="BPD_transp_1_N"/>
    <property type="match status" value="1"/>
</dbReference>
<name>A0A261SCP2_9BORD</name>
<protein>
    <submittedName>
        <fullName evidence="9">ABC transporter permease</fullName>
    </submittedName>
</protein>
<evidence type="ECO:0000256" key="1">
    <source>
        <dbReference type="ARBA" id="ARBA00004651"/>
    </source>
</evidence>
<accession>A0A261SCP2</accession>
<keyword evidence="10" id="KW-1185">Reference proteome</keyword>
<dbReference type="InterPro" id="IPR035906">
    <property type="entry name" value="MetI-like_sf"/>
</dbReference>
<evidence type="ECO:0000256" key="6">
    <source>
        <dbReference type="ARBA" id="ARBA00023136"/>
    </source>
</evidence>
<keyword evidence="3" id="KW-1003">Cell membrane</keyword>
<dbReference type="PANTHER" id="PTHR43163">
    <property type="entry name" value="DIPEPTIDE TRANSPORT SYSTEM PERMEASE PROTEIN DPPB-RELATED"/>
    <property type="match status" value="1"/>
</dbReference>
<sequence length="343" mass="37611">MAPPVFLPDRFGADALKTLSYFASRLSKAVIVVLGVVILNFLLIRMAPGDPAAVLAGEAGATDPAYVQQLRREFGLDQPLYVQLGTYLKGIAHLDLGYSYRERVPVLNLILDRLPATLLLMVCAFIFSVALGMLAGVIAARARYEGRRRWVDSTIMSGALLIYATPQFWLALLAVIFFSLTLGWLPPFGMETVASTLTGWARVGDIAQHLVLPTVSLGCFFMAIYARLTRASMLEVLGMDFIKTARAKGVPVQQIIRRHALRNALLPVITFAGIQLGQMAGGAVLTETVFGWPGIGRLMFDALVQRDYQLLLGVFLVTSTMVVVFNLITDLIYRFVDPRIQGS</sequence>
<comment type="subcellular location">
    <subcellularLocation>
        <location evidence="1 7">Cell membrane</location>
        <topology evidence="1 7">Multi-pass membrane protein</topology>
    </subcellularLocation>
</comment>
<feature type="transmembrane region" description="Helical" evidence="7">
    <location>
        <begin position="264"/>
        <end position="290"/>
    </location>
</feature>
<keyword evidence="2 7" id="KW-0813">Transport</keyword>
<dbReference type="InterPro" id="IPR000515">
    <property type="entry name" value="MetI-like"/>
</dbReference>
<keyword evidence="4 7" id="KW-0812">Transmembrane</keyword>
<feature type="transmembrane region" description="Helical" evidence="7">
    <location>
        <begin position="26"/>
        <end position="44"/>
    </location>
</feature>
<keyword evidence="5 7" id="KW-1133">Transmembrane helix</keyword>
<dbReference type="GO" id="GO:0055085">
    <property type="term" value="P:transmembrane transport"/>
    <property type="evidence" value="ECO:0007669"/>
    <property type="project" value="InterPro"/>
</dbReference>
<dbReference type="Gene3D" id="1.10.3720.10">
    <property type="entry name" value="MetI-like"/>
    <property type="match status" value="1"/>
</dbReference>
<gene>
    <name evidence="9" type="ORF">CAL29_15355</name>
</gene>
<reference evidence="10" key="1">
    <citation type="submission" date="2017-05" db="EMBL/GenBank/DDBJ databases">
        <title>Complete and WGS of Bordetella genogroups.</title>
        <authorList>
            <person name="Spilker T."/>
            <person name="Lipuma J."/>
        </authorList>
    </citation>
    <scope>NUCLEOTIDE SEQUENCE [LARGE SCALE GENOMIC DNA]</scope>
    <source>
        <strain evidence="10">AU16122</strain>
    </source>
</reference>
<evidence type="ECO:0000259" key="8">
    <source>
        <dbReference type="PROSITE" id="PS50928"/>
    </source>
</evidence>
<keyword evidence="6 7" id="KW-0472">Membrane</keyword>
<feature type="transmembrane region" description="Helical" evidence="7">
    <location>
        <begin position="206"/>
        <end position="226"/>
    </location>
</feature>
<dbReference type="Pfam" id="PF00528">
    <property type="entry name" value="BPD_transp_1"/>
    <property type="match status" value="1"/>
</dbReference>
<dbReference type="CDD" id="cd06261">
    <property type="entry name" value="TM_PBP2"/>
    <property type="match status" value="1"/>
</dbReference>
<organism evidence="9 10">
    <name type="scientific">Bordetella genomosp. 10</name>
    <dbReference type="NCBI Taxonomy" id="1416804"/>
    <lineage>
        <taxon>Bacteria</taxon>
        <taxon>Pseudomonadati</taxon>
        <taxon>Pseudomonadota</taxon>
        <taxon>Betaproteobacteria</taxon>
        <taxon>Burkholderiales</taxon>
        <taxon>Alcaligenaceae</taxon>
        <taxon>Bordetella</taxon>
    </lineage>
</organism>
<evidence type="ECO:0000256" key="3">
    <source>
        <dbReference type="ARBA" id="ARBA00022475"/>
    </source>
</evidence>
<feature type="domain" description="ABC transmembrane type-1" evidence="8">
    <location>
        <begin position="114"/>
        <end position="333"/>
    </location>
</feature>
<evidence type="ECO:0000313" key="9">
    <source>
        <dbReference type="EMBL" id="OZI34841.1"/>
    </source>
</evidence>
<dbReference type="InterPro" id="IPR045621">
    <property type="entry name" value="BPD_transp_1_N"/>
</dbReference>